<dbReference type="SUPFAM" id="SSF160369">
    <property type="entry name" value="Ribosomal protein L10-like"/>
    <property type="match status" value="1"/>
</dbReference>
<dbReference type="Gene3D" id="3.30.70.1730">
    <property type="match status" value="1"/>
</dbReference>
<keyword evidence="4" id="KW-0687">Ribonucleoprotein</keyword>
<evidence type="ECO:0000313" key="8">
    <source>
        <dbReference type="Proteomes" id="UP000007881"/>
    </source>
</evidence>
<dbReference type="NCBIfam" id="NF000955">
    <property type="entry name" value="PRK00099.1-1"/>
    <property type="match status" value="1"/>
</dbReference>
<name>I0ICL9_PHYMF</name>
<organism evidence="7 8">
    <name type="scientific">Phycisphaera mikurensis (strain NBRC 102666 / KCTC 22515 / FYK2301M01)</name>
    <dbReference type="NCBI Taxonomy" id="1142394"/>
    <lineage>
        <taxon>Bacteria</taxon>
        <taxon>Pseudomonadati</taxon>
        <taxon>Planctomycetota</taxon>
        <taxon>Phycisphaerae</taxon>
        <taxon>Phycisphaerales</taxon>
        <taxon>Phycisphaeraceae</taxon>
        <taxon>Phycisphaera</taxon>
    </lineage>
</organism>
<keyword evidence="8" id="KW-1185">Reference proteome</keyword>
<dbReference type="Pfam" id="PF00466">
    <property type="entry name" value="Ribosomal_L10"/>
    <property type="match status" value="1"/>
</dbReference>
<evidence type="ECO:0000256" key="5">
    <source>
        <dbReference type="ARBA" id="ARBA00035202"/>
    </source>
</evidence>
<dbReference type="Gene3D" id="6.10.250.290">
    <property type="match status" value="1"/>
</dbReference>
<dbReference type="eggNOG" id="COG0244">
    <property type="taxonomic scope" value="Bacteria"/>
</dbReference>
<dbReference type="InterPro" id="IPR043141">
    <property type="entry name" value="Ribosomal_uL10-like_sf"/>
</dbReference>
<dbReference type="InterPro" id="IPR047865">
    <property type="entry name" value="Ribosomal_uL10_bac_type"/>
</dbReference>
<dbReference type="KEGG" id="phm:PSMK_08480"/>
<evidence type="ECO:0000256" key="2">
    <source>
        <dbReference type="ARBA" id="ARBA00008889"/>
    </source>
</evidence>
<protein>
    <recommendedName>
        <fullName evidence="5">Large ribosomal subunit protein uL10</fullName>
    </recommendedName>
    <alternativeName>
        <fullName evidence="6">50S ribosomal protein L10</fullName>
    </alternativeName>
</protein>
<reference evidence="7 8" key="1">
    <citation type="submission" date="2012-02" db="EMBL/GenBank/DDBJ databases">
        <title>Complete genome sequence of Phycisphaera mikurensis NBRC 102666.</title>
        <authorList>
            <person name="Ankai A."/>
            <person name="Hosoyama A."/>
            <person name="Terui Y."/>
            <person name="Sekine M."/>
            <person name="Fukai R."/>
            <person name="Kato Y."/>
            <person name="Nakamura S."/>
            <person name="Yamada-Narita S."/>
            <person name="Kawakoshi A."/>
            <person name="Fukunaga Y."/>
            <person name="Yamazaki S."/>
            <person name="Fujita N."/>
        </authorList>
    </citation>
    <scope>NUCLEOTIDE SEQUENCE [LARGE SCALE GENOMIC DNA]</scope>
    <source>
        <strain evidence="8">NBRC 102666 / KCTC 22515 / FYK2301M01</strain>
    </source>
</reference>
<dbReference type="InterPro" id="IPR001790">
    <property type="entry name" value="Ribosomal_uL10"/>
</dbReference>
<dbReference type="STRING" id="1142394.PSMK_08480"/>
<accession>I0ICL9</accession>
<dbReference type="RefSeq" id="WP_014436227.1">
    <property type="nucleotide sequence ID" value="NC_017080.1"/>
</dbReference>
<comment type="similarity">
    <text evidence="2">Belongs to the universal ribosomal protein uL10 family.</text>
</comment>
<evidence type="ECO:0000313" key="7">
    <source>
        <dbReference type="EMBL" id="BAM03007.1"/>
    </source>
</evidence>
<evidence type="ECO:0000256" key="4">
    <source>
        <dbReference type="ARBA" id="ARBA00023274"/>
    </source>
</evidence>
<evidence type="ECO:0000256" key="1">
    <source>
        <dbReference type="ARBA" id="ARBA00002633"/>
    </source>
</evidence>
<dbReference type="CDD" id="cd05797">
    <property type="entry name" value="Ribosomal_L10"/>
    <property type="match status" value="1"/>
</dbReference>
<evidence type="ECO:0000256" key="3">
    <source>
        <dbReference type="ARBA" id="ARBA00022980"/>
    </source>
</evidence>
<dbReference type="AlphaFoldDB" id="I0ICL9"/>
<dbReference type="HOGENOM" id="CLU_092227_3_1_0"/>
<dbReference type="EMBL" id="AP012338">
    <property type="protein sequence ID" value="BAM03007.1"/>
    <property type="molecule type" value="Genomic_DNA"/>
</dbReference>
<proteinExistence type="inferred from homology"/>
<evidence type="ECO:0000256" key="6">
    <source>
        <dbReference type="ARBA" id="ARBA00035502"/>
    </source>
</evidence>
<dbReference type="GO" id="GO:1990904">
    <property type="term" value="C:ribonucleoprotein complex"/>
    <property type="evidence" value="ECO:0007669"/>
    <property type="project" value="UniProtKB-KW"/>
</dbReference>
<keyword evidence="3 7" id="KW-0689">Ribosomal protein</keyword>
<gene>
    <name evidence="7" type="primary">rplJ</name>
    <name evidence="7" type="ordered locus">PSMK_08480</name>
</gene>
<dbReference type="OrthoDB" id="278380at2"/>
<comment type="function">
    <text evidence="1">Forms part of the ribosomal stalk, playing a central role in the interaction of the ribosome with GTP-bound translation factors.</text>
</comment>
<dbReference type="GO" id="GO:0005840">
    <property type="term" value="C:ribosome"/>
    <property type="evidence" value="ECO:0007669"/>
    <property type="project" value="UniProtKB-KW"/>
</dbReference>
<dbReference type="Proteomes" id="UP000007881">
    <property type="component" value="Chromosome"/>
</dbReference>
<dbReference type="PANTHER" id="PTHR11560">
    <property type="entry name" value="39S RIBOSOMAL PROTEIN L10, MITOCHONDRIAL"/>
    <property type="match status" value="1"/>
</dbReference>
<sequence length="183" mass="19629">MSKPVKNLITDQYRELFKDVGGAVVVDIRGIPANTTNAMRADLASKNIKVTIVKNSLAKRAWDGHALEPMGDYLDGACTVVYPTDENASAVVVARELVDWAKKEKKIQFRGAVLDGLKFGPEEITRLSEFPTKAEAQATVVTLLLSPAKNLVGATLAPARNIAGILKTVQEKLEAGETLAKAG</sequence>